<gene>
    <name evidence="1" type="ORF">PDENDC454_17908</name>
</gene>
<organism evidence="1 2">
    <name type="scientific">Paenibacillus dendritiformis C454</name>
    <dbReference type="NCBI Taxonomy" id="1131935"/>
    <lineage>
        <taxon>Bacteria</taxon>
        <taxon>Bacillati</taxon>
        <taxon>Bacillota</taxon>
        <taxon>Bacilli</taxon>
        <taxon>Bacillales</taxon>
        <taxon>Paenibacillaceae</taxon>
        <taxon>Paenibacillus</taxon>
    </lineage>
</organism>
<dbReference type="PATRIC" id="fig|1131935.3.peg.3721"/>
<dbReference type="Proteomes" id="UP000003900">
    <property type="component" value="Unassembled WGS sequence"/>
</dbReference>
<dbReference type="EMBL" id="AHKH01000053">
    <property type="protein sequence ID" value="EHQ60892.1"/>
    <property type="molecule type" value="Genomic_DNA"/>
</dbReference>
<reference evidence="1 2" key="1">
    <citation type="journal article" date="2012" name="J. Bacteriol.">
        <title>Genome Sequence of the Pattern-Forming Social Bacterium Paenibacillus dendritiformis C454 Chiral Morphotype.</title>
        <authorList>
            <person name="Sirota-Madi A."/>
            <person name="Olender T."/>
            <person name="Helman Y."/>
            <person name="Brainis I."/>
            <person name="Finkelshtein A."/>
            <person name="Roth D."/>
            <person name="Hagai E."/>
            <person name="Leshkowitz D."/>
            <person name="Brodsky L."/>
            <person name="Galatenko V."/>
            <person name="Nikolaev V."/>
            <person name="Gutnick D.L."/>
            <person name="Lancet D."/>
            <person name="Ben-Jacob E."/>
        </authorList>
    </citation>
    <scope>NUCLEOTIDE SEQUENCE [LARGE SCALE GENOMIC DNA]</scope>
    <source>
        <strain evidence="1 2">C454</strain>
    </source>
</reference>
<dbReference type="OrthoDB" id="249246at2"/>
<evidence type="ECO:0000313" key="1">
    <source>
        <dbReference type="EMBL" id="EHQ60892.1"/>
    </source>
</evidence>
<dbReference type="STRING" id="1131935.PDENDC454_17908"/>
<evidence type="ECO:0000313" key="2">
    <source>
        <dbReference type="Proteomes" id="UP000003900"/>
    </source>
</evidence>
<dbReference type="RefSeq" id="WP_006678070.1">
    <property type="nucleotide sequence ID" value="NZ_AHKH01000053.1"/>
</dbReference>
<dbReference type="AlphaFoldDB" id="H3SJ56"/>
<name>H3SJ56_9BACL</name>
<accession>H3SJ56</accession>
<proteinExistence type="predicted"/>
<comment type="caution">
    <text evidence="1">The sequence shown here is derived from an EMBL/GenBank/DDBJ whole genome shotgun (WGS) entry which is preliminary data.</text>
</comment>
<sequence>MEYADEKIMKLLNKEQNDNGIDPGRGSVSKGYVKTTREIIRFSERELLNKKIKVHLPSVFEEMPNDLAALKYPSERRPNLILMSESTTINMAFNHTSTEIKEKDTSAFKDLMMEFIKKTNPSAEWFADGVKVVNGKSVGFFEVLLPAMDTSIYNFMFCVELEGKALMCTFNCTEEEMGDWQSIAEEIMNSFQIINEGATKNERNHHL</sequence>
<keyword evidence="2" id="KW-1185">Reference proteome</keyword>
<protein>
    <submittedName>
        <fullName evidence="1">Uncharacterized protein</fullName>
    </submittedName>
</protein>